<dbReference type="InterPro" id="IPR053772">
    <property type="entry name" value="At1g61320/At1g61330-like"/>
</dbReference>
<comment type="caution">
    <text evidence="3">The sequence shown here is derived from an EMBL/GenBank/DDBJ whole genome shotgun (WGS) entry which is preliminary data.</text>
</comment>
<keyword evidence="4" id="KW-1185">Reference proteome</keyword>
<evidence type="ECO:0000259" key="1">
    <source>
        <dbReference type="Pfam" id="PF00646"/>
    </source>
</evidence>
<feature type="domain" description="F-box" evidence="1">
    <location>
        <begin position="35"/>
        <end position="72"/>
    </location>
</feature>
<accession>A0A7J6V433</accession>
<name>A0A7J6V433_THATH</name>
<dbReference type="InterPro" id="IPR036047">
    <property type="entry name" value="F-box-like_dom_sf"/>
</dbReference>
<sequence>MQPYKCVCHISKTEALILDLLVWTYQVNEMAKDLISHIPDEINHLIMTLMTIGDAARTSVLSRKWRNLWQTSLISRFNVNLDTENVMGTDYSDKSFRNKSRMTNAEKRILQNERHKFVRQADRILQLHRSPTVNSFRIRFDMDIDFSPVIDRWLQTAISRRAKKLDINLSEFSDFRYFNPCVTKLYTFPDWLFPKDTSFVKYLSLSHCICRPPQDFNGFSHLIELLLETVCVTDEDIKHILSSSSNLEQLSLINCWKLENLVISGTNLLLKYLIVAECYSLGKIELDAINLTKFEYLGTPVGLVFLNVPKLVNVIIYTIQQDIVAGISYALGTLSTDLPQIESLLLHAETIERNMIPARMPTFGNLKLVVLMVSWVKGSLFGFFTILQTAPYLERFELHLPFERPDKKVKKARKPSVCSHLHLKEVVFSGLVGSPAEIDFATHLVSNAEVIKTVTICSAERTYDRLDQVFTDPIANQAAKRMKAEFVGKEIRKALPPGAELVIK</sequence>
<feature type="domain" description="At1g61320/AtMIF1 LRR" evidence="2">
    <location>
        <begin position="124"/>
        <end position="463"/>
    </location>
</feature>
<dbReference type="Pfam" id="PF00646">
    <property type="entry name" value="F-box"/>
    <property type="match status" value="1"/>
</dbReference>
<dbReference type="InterPro" id="IPR055357">
    <property type="entry name" value="LRR_At1g61320_AtMIF1"/>
</dbReference>
<reference evidence="3 4" key="1">
    <citation type="submission" date="2020-06" db="EMBL/GenBank/DDBJ databases">
        <title>Transcriptomic and genomic resources for Thalictrum thalictroides and T. hernandezii: Facilitating candidate gene discovery in an emerging model plant lineage.</title>
        <authorList>
            <person name="Arias T."/>
            <person name="Riano-Pachon D.M."/>
            <person name="Di Stilio V.S."/>
        </authorList>
    </citation>
    <scope>NUCLEOTIDE SEQUENCE [LARGE SCALE GENOMIC DNA]</scope>
    <source>
        <strain evidence="4">cv. WT478/WT964</strain>
        <tissue evidence="3">Leaves</tissue>
    </source>
</reference>
<organism evidence="3 4">
    <name type="scientific">Thalictrum thalictroides</name>
    <name type="common">Rue-anemone</name>
    <name type="synonym">Anemone thalictroides</name>
    <dbReference type="NCBI Taxonomy" id="46969"/>
    <lineage>
        <taxon>Eukaryota</taxon>
        <taxon>Viridiplantae</taxon>
        <taxon>Streptophyta</taxon>
        <taxon>Embryophyta</taxon>
        <taxon>Tracheophyta</taxon>
        <taxon>Spermatophyta</taxon>
        <taxon>Magnoliopsida</taxon>
        <taxon>Ranunculales</taxon>
        <taxon>Ranunculaceae</taxon>
        <taxon>Thalictroideae</taxon>
        <taxon>Thalictrum</taxon>
    </lineage>
</organism>
<dbReference type="SUPFAM" id="SSF81383">
    <property type="entry name" value="F-box domain"/>
    <property type="match status" value="1"/>
</dbReference>
<dbReference type="InterPro" id="IPR032675">
    <property type="entry name" value="LRR_dom_sf"/>
</dbReference>
<evidence type="ECO:0000259" key="2">
    <source>
        <dbReference type="Pfam" id="PF23622"/>
    </source>
</evidence>
<dbReference type="PANTHER" id="PTHR34145:SF28">
    <property type="entry name" value="F-BOX DOMAIN-CONTAINING PROTEIN"/>
    <property type="match status" value="1"/>
</dbReference>
<proteinExistence type="predicted"/>
<dbReference type="AlphaFoldDB" id="A0A7J6V433"/>
<evidence type="ECO:0000313" key="3">
    <source>
        <dbReference type="EMBL" id="KAF5179428.1"/>
    </source>
</evidence>
<dbReference type="Proteomes" id="UP000554482">
    <property type="component" value="Unassembled WGS sequence"/>
</dbReference>
<evidence type="ECO:0000313" key="4">
    <source>
        <dbReference type="Proteomes" id="UP000554482"/>
    </source>
</evidence>
<dbReference type="EMBL" id="JABWDY010038771">
    <property type="protein sequence ID" value="KAF5179428.1"/>
    <property type="molecule type" value="Genomic_DNA"/>
</dbReference>
<dbReference type="Gene3D" id="3.80.10.10">
    <property type="entry name" value="Ribonuclease Inhibitor"/>
    <property type="match status" value="1"/>
</dbReference>
<gene>
    <name evidence="3" type="ORF">FRX31_030985</name>
</gene>
<dbReference type="Pfam" id="PF23622">
    <property type="entry name" value="LRR_At1g61320_AtMIF1"/>
    <property type="match status" value="1"/>
</dbReference>
<dbReference type="PANTHER" id="PTHR34145">
    <property type="entry name" value="OS02G0105600 PROTEIN"/>
    <property type="match status" value="1"/>
</dbReference>
<protein>
    <submittedName>
        <fullName evidence="3">F-box/FBD/LRR-repeat protein</fullName>
    </submittedName>
</protein>
<dbReference type="OrthoDB" id="1932213at2759"/>
<dbReference type="InterPro" id="IPR001810">
    <property type="entry name" value="F-box_dom"/>
</dbReference>
<dbReference type="SUPFAM" id="SSF52058">
    <property type="entry name" value="L domain-like"/>
    <property type="match status" value="1"/>
</dbReference>